<comment type="caution">
    <text evidence="2">The sequence shown here is derived from an EMBL/GenBank/DDBJ whole genome shotgun (WGS) entry which is preliminary data.</text>
</comment>
<accession>A0A9P5GWD4</accession>
<dbReference type="AlphaFoldDB" id="A0A9P5GWD4"/>
<protein>
    <submittedName>
        <fullName evidence="2">Uncharacterized protein</fullName>
    </submittedName>
</protein>
<evidence type="ECO:0000313" key="3">
    <source>
        <dbReference type="Proteomes" id="UP000722485"/>
    </source>
</evidence>
<gene>
    <name evidence="2" type="ORF">G7Z17_g12017</name>
</gene>
<feature type="compositionally biased region" description="Polar residues" evidence="1">
    <location>
        <begin position="145"/>
        <end position="177"/>
    </location>
</feature>
<feature type="region of interest" description="Disordered" evidence="1">
    <location>
        <begin position="144"/>
        <end position="180"/>
    </location>
</feature>
<evidence type="ECO:0000313" key="2">
    <source>
        <dbReference type="EMBL" id="KAF7541207.1"/>
    </source>
</evidence>
<proteinExistence type="predicted"/>
<keyword evidence="3" id="KW-1185">Reference proteome</keyword>
<name>A0A9P5GWD4_9HYPO</name>
<evidence type="ECO:0000256" key="1">
    <source>
        <dbReference type="SAM" id="MobiDB-lite"/>
    </source>
</evidence>
<organism evidence="2 3">
    <name type="scientific">Cylindrodendrum hubeiense</name>
    <dbReference type="NCBI Taxonomy" id="595255"/>
    <lineage>
        <taxon>Eukaryota</taxon>
        <taxon>Fungi</taxon>
        <taxon>Dikarya</taxon>
        <taxon>Ascomycota</taxon>
        <taxon>Pezizomycotina</taxon>
        <taxon>Sordariomycetes</taxon>
        <taxon>Hypocreomycetidae</taxon>
        <taxon>Hypocreales</taxon>
        <taxon>Nectriaceae</taxon>
        <taxon>Cylindrodendrum</taxon>
    </lineage>
</organism>
<sequence>MGRPRKRRHVDEEAQPAVTQRLVHDDLTAPPLGIMSPPQPPMSMAGFQMQPSLPVDQNFNFLDDSGSSNMEFWDLLPGNYLEMPTDPNLFLPADMGPDGTSVVPPMNLSGVDLLGSIDFDEPDHAQGVSRDLSDSLQRYMAEQVSLPQGTSSSTPVDSSLGSDHGTSVGSPADSVSTTPPPSMRAVPIINCSCLSSLFLALDSLSRLPQEVIPAMRVARNASKVAHDVINCVSCSAPLNDPSVHPPIQCFQNLMFLGTLVPSACNAYASILEMVDAEAALAKKQGRTFWFSFKDIGGLWGKVGECSDGCSAIRSYNNSSMAPDMWRMTIRALLRLDVYGLDEIESGMPNQGTYTQLGLKDVVTVLEERSRKRHEMLDELVATGNVAKAMPIGVIYPNKPCLPEERNCVRILETARVALDNLVIA</sequence>
<dbReference type="Proteomes" id="UP000722485">
    <property type="component" value="Unassembled WGS sequence"/>
</dbReference>
<reference evidence="2" key="1">
    <citation type="submission" date="2020-03" db="EMBL/GenBank/DDBJ databases">
        <title>Draft Genome Sequence of Cylindrodendrum hubeiense.</title>
        <authorList>
            <person name="Buettner E."/>
            <person name="Kellner H."/>
        </authorList>
    </citation>
    <scope>NUCLEOTIDE SEQUENCE</scope>
    <source>
        <strain evidence="2">IHI 201604</strain>
    </source>
</reference>
<dbReference type="OrthoDB" id="3498215at2759"/>
<dbReference type="EMBL" id="JAANBB010000501">
    <property type="protein sequence ID" value="KAF7541207.1"/>
    <property type="molecule type" value="Genomic_DNA"/>
</dbReference>